<evidence type="ECO:0000313" key="2">
    <source>
        <dbReference type="Proteomes" id="UP000245977"/>
    </source>
</evidence>
<dbReference type="OrthoDB" id="5724405at2"/>
<accession>A0A2S2FC30</accession>
<dbReference type="KEGG" id="adv:DJ533_08125"/>
<proteinExistence type="predicted"/>
<name>A0A2S2FC30_9GAMM</name>
<protein>
    <submittedName>
        <fullName evidence="1">GTPase</fullName>
    </submittedName>
</protein>
<keyword evidence="2" id="KW-1185">Reference proteome</keyword>
<sequence>MIIKEISNIFHASTVLNREQLSFSAASVEALHQWVSSLSIMKLGDSSEALLNAMYEVAALNCSETLRFDLLQVLHPSIENVLIGLEKYFLDQGLSHSDRNEHIIELTTLMRAYFAKIYIDIAHRSSQHLAQHKYAILKFAQNRSFKTARILSSYYALQQLGLLLTQQQMLYSQALPHQWQNIHHLYELAAKNDELLINVNQLQGTHYPVQNILQAYAQVLLLDIFNTHQIRPNEIQALYQCSLDWAKLTQILPRESSLSRYIVDSSKDHAPIYNRKHQEDFKPNVFISTQQLLEHINDTIQNESAYLSSNEKDHLSSALKFHVQNVLGTHSERQYERYEYSAQLQICFTLQTAHFYLSNAKNFDETLQISQNFGFRSETNVQSSIANSSHDATQIQKIKQIDREIKQIYQTQVLDISINGYRIHWSGEAPKNLRTGELVLVSETLQNKWKCAVIRWIKQTVNKSYEVGIEILSQDIYPCAIKVPSEISSFSYQPCLLVQTEQDEHSKLSLILPNLPNFKEQQALYLRFNHQEIKVYLLKSLFITQSFVQFDFELLNDEEQLLIDQFIQQQLNDLNHHDLWDTLK</sequence>
<reference evidence="1" key="1">
    <citation type="submission" date="2019-08" db="EMBL/GenBank/DDBJ databases">
        <title>The complete genome of Acinetobacter defluvii strain WCHAD010030.</title>
        <authorList>
            <person name="Hu Y."/>
            <person name="Qin J."/>
            <person name="Feng Y."/>
            <person name="Zong Z."/>
        </authorList>
    </citation>
    <scope>NUCLEOTIDE SEQUENCE</scope>
    <source>
        <strain evidence="1">WCHA30</strain>
    </source>
</reference>
<dbReference type="RefSeq" id="WP_065991922.1">
    <property type="nucleotide sequence ID" value="NZ_CP029397.2"/>
</dbReference>
<dbReference type="EMBL" id="CP029397">
    <property type="protein sequence ID" value="AWL28531.1"/>
    <property type="molecule type" value="Genomic_DNA"/>
</dbReference>
<dbReference type="STRING" id="1871111.GCA_001704615_00061"/>
<evidence type="ECO:0000313" key="1">
    <source>
        <dbReference type="EMBL" id="AWL28531.1"/>
    </source>
</evidence>
<gene>
    <name evidence="1" type="ORF">DJ533_08125</name>
</gene>
<dbReference type="AlphaFoldDB" id="A0A2S2FC30"/>
<organism evidence="1 2">
    <name type="scientific">Acinetobacter defluvii</name>
    <dbReference type="NCBI Taxonomy" id="1871111"/>
    <lineage>
        <taxon>Bacteria</taxon>
        <taxon>Pseudomonadati</taxon>
        <taxon>Pseudomonadota</taxon>
        <taxon>Gammaproteobacteria</taxon>
        <taxon>Moraxellales</taxon>
        <taxon>Moraxellaceae</taxon>
        <taxon>Acinetobacter</taxon>
    </lineage>
</organism>
<dbReference type="Proteomes" id="UP000245977">
    <property type="component" value="Chromosome"/>
</dbReference>